<dbReference type="NCBIfam" id="TIGR01617">
    <property type="entry name" value="arsC_related"/>
    <property type="match status" value="1"/>
</dbReference>
<evidence type="ECO:0000256" key="1">
    <source>
        <dbReference type="ARBA" id="ARBA00007198"/>
    </source>
</evidence>
<dbReference type="EMBL" id="QUZK01000044">
    <property type="protein sequence ID" value="RFF29597.1"/>
    <property type="molecule type" value="Genomic_DNA"/>
</dbReference>
<name>A0A3E1K6E4_9GAMM</name>
<dbReference type="Pfam" id="PF03960">
    <property type="entry name" value="ArsC"/>
    <property type="match status" value="1"/>
</dbReference>
<dbReference type="InterPro" id="IPR036249">
    <property type="entry name" value="Thioredoxin-like_sf"/>
</dbReference>
<keyword evidence="4" id="KW-1185">Reference proteome</keyword>
<dbReference type="PROSITE" id="PS51353">
    <property type="entry name" value="ARSC"/>
    <property type="match status" value="1"/>
</dbReference>
<protein>
    <submittedName>
        <fullName evidence="3">Spx/MgsR family RNA polymerase-binding regulatory protein</fullName>
    </submittedName>
</protein>
<gene>
    <name evidence="3" type="ORF">DZC52_11930</name>
</gene>
<evidence type="ECO:0000313" key="4">
    <source>
        <dbReference type="Proteomes" id="UP000260351"/>
    </source>
</evidence>
<dbReference type="AlphaFoldDB" id="A0A3E1K6E4"/>
<organism evidence="3 4">
    <name type="scientific">Wenzhouxiangella sediminis</name>
    <dbReference type="NCBI Taxonomy" id="1792836"/>
    <lineage>
        <taxon>Bacteria</taxon>
        <taxon>Pseudomonadati</taxon>
        <taxon>Pseudomonadota</taxon>
        <taxon>Gammaproteobacteria</taxon>
        <taxon>Chromatiales</taxon>
        <taxon>Wenzhouxiangellaceae</taxon>
        <taxon>Wenzhouxiangella</taxon>
    </lineage>
</organism>
<reference evidence="3 4" key="1">
    <citation type="submission" date="2018-08" db="EMBL/GenBank/DDBJ databases">
        <title>Wenzhouxiangella salilacus sp. nov., a novel bacterium isolated from a saline lake in Xinjiang Province, China.</title>
        <authorList>
            <person name="Han S."/>
        </authorList>
    </citation>
    <scope>NUCLEOTIDE SEQUENCE [LARGE SCALE GENOMIC DNA]</scope>
    <source>
        <strain evidence="3 4">XDB06</strain>
    </source>
</reference>
<evidence type="ECO:0000313" key="3">
    <source>
        <dbReference type="EMBL" id="RFF29597.1"/>
    </source>
</evidence>
<dbReference type="InterPro" id="IPR006504">
    <property type="entry name" value="Tscrpt_reg_Spx/MgsR"/>
</dbReference>
<dbReference type="InterPro" id="IPR006660">
    <property type="entry name" value="Arsenate_reductase-like"/>
</dbReference>
<sequence>MFVYGIKSCDTCRKARRWLEESGRDYTWRDLREDGPDEAAIRHWAESVGVDRLVNRRSTTWRGLGESERARALDSQAAPRVLLEHPTLIKRPVFELDDRVLVGFDDAVKRAL</sequence>
<accession>A0A3E1K6E4</accession>
<evidence type="ECO:0000256" key="2">
    <source>
        <dbReference type="PROSITE-ProRule" id="PRU01282"/>
    </source>
</evidence>
<comment type="caution">
    <text evidence="3">The sequence shown here is derived from an EMBL/GenBank/DDBJ whole genome shotgun (WGS) entry which is preliminary data.</text>
</comment>
<dbReference type="PANTHER" id="PTHR30041:SF8">
    <property type="entry name" value="PROTEIN YFFB"/>
    <property type="match status" value="1"/>
</dbReference>
<proteinExistence type="inferred from homology"/>
<comment type="similarity">
    <text evidence="1 2">Belongs to the ArsC family.</text>
</comment>
<dbReference type="Gene3D" id="3.40.30.10">
    <property type="entry name" value="Glutaredoxin"/>
    <property type="match status" value="1"/>
</dbReference>
<dbReference type="PANTHER" id="PTHR30041">
    <property type="entry name" value="ARSENATE REDUCTASE"/>
    <property type="match status" value="1"/>
</dbReference>
<dbReference type="OrthoDB" id="9803749at2"/>
<dbReference type="Proteomes" id="UP000260351">
    <property type="component" value="Unassembled WGS sequence"/>
</dbReference>
<dbReference type="SUPFAM" id="SSF52833">
    <property type="entry name" value="Thioredoxin-like"/>
    <property type="match status" value="1"/>
</dbReference>
<dbReference type="RefSeq" id="WP_116651378.1">
    <property type="nucleotide sequence ID" value="NZ_QUZK01000044.1"/>
</dbReference>